<dbReference type="RefSeq" id="WP_063187548.1">
    <property type="nucleotide sequence ID" value="NZ_LQRA01000101.1"/>
</dbReference>
<keyword evidence="1" id="KW-0805">Transcription regulation</keyword>
<evidence type="ECO:0000256" key="2">
    <source>
        <dbReference type="ARBA" id="ARBA00023125"/>
    </source>
</evidence>
<keyword evidence="2" id="KW-0238">DNA-binding</keyword>
<dbReference type="Gene3D" id="1.10.10.10">
    <property type="entry name" value="Winged helix-like DNA-binding domain superfamily/Winged helix DNA-binding domain"/>
    <property type="match status" value="1"/>
</dbReference>
<protein>
    <submittedName>
        <fullName evidence="5">ArsR family transcriptional regulator</fullName>
    </submittedName>
</protein>
<evidence type="ECO:0000313" key="5">
    <source>
        <dbReference type="EMBL" id="KZE72483.1"/>
    </source>
</evidence>
<dbReference type="SMART" id="SM00418">
    <property type="entry name" value="HTH_ARSR"/>
    <property type="match status" value="1"/>
</dbReference>
<dbReference type="InterPro" id="IPR036390">
    <property type="entry name" value="WH_DNA-bd_sf"/>
</dbReference>
<feature type="domain" description="HTH arsR-type" evidence="4">
    <location>
        <begin position="1"/>
        <end position="89"/>
    </location>
</feature>
<keyword evidence="3" id="KW-0804">Transcription</keyword>
<comment type="caution">
    <text evidence="5">The sequence shown here is derived from an EMBL/GenBank/DDBJ whole genome shotgun (WGS) entry which is preliminary data.</text>
</comment>
<keyword evidence="6" id="KW-1185">Reference proteome</keyword>
<reference evidence="6" key="1">
    <citation type="submission" date="2016-01" db="EMBL/GenBank/DDBJ databases">
        <title>Draft genome of Chromobacterium sp. F49.</title>
        <authorList>
            <person name="Hong K.W."/>
        </authorList>
    </citation>
    <scope>NUCLEOTIDE SEQUENCE [LARGE SCALE GENOMIC DNA]</scope>
    <source>
        <strain evidence="6">M63</strain>
    </source>
</reference>
<dbReference type="PRINTS" id="PR00778">
    <property type="entry name" value="HTHARSR"/>
</dbReference>
<dbReference type="InterPro" id="IPR001845">
    <property type="entry name" value="HTH_ArsR_DNA-bd_dom"/>
</dbReference>
<dbReference type="CDD" id="cd00090">
    <property type="entry name" value="HTH_ARSR"/>
    <property type="match status" value="1"/>
</dbReference>
<dbReference type="GO" id="GO:0003677">
    <property type="term" value="F:DNA binding"/>
    <property type="evidence" value="ECO:0007669"/>
    <property type="project" value="UniProtKB-KW"/>
</dbReference>
<dbReference type="PROSITE" id="PS50987">
    <property type="entry name" value="HTH_ARSR_2"/>
    <property type="match status" value="1"/>
</dbReference>
<evidence type="ECO:0000256" key="1">
    <source>
        <dbReference type="ARBA" id="ARBA00023015"/>
    </source>
</evidence>
<evidence type="ECO:0000256" key="3">
    <source>
        <dbReference type="ARBA" id="ARBA00023163"/>
    </source>
</evidence>
<gene>
    <name evidence="5" type="ORF">AV654_33415</name>
</gene>
<dbReference type="PANTHER" id="PTHR33154:SF33">
    <property type="entry name" value="TRANSCRIPTIONAL REPRESSOR SDPR"/>
    <property type="match status" value="1"/>
</dbReference>
<organism evidence="5 6">
    <name type="scientific">Paenibacillus elgii</name>
    <dbReference type="NCBI Taxonomy" id="189691"/>
    <lineage>
        <taxon>Bacteria</taxon>
        <taxon>Bacillati</taxon>
        <taxon>Bacillota</taxon>
        <taxon>Bacilli</taxon>
        <taxon>Bacillales</taxon>
        <taxon>Paenibacillaceae</taxon>
        <taxon>Paenibacillus</taxon>
    </lineage>
</organism>
<dbReference type="EMBL" id="LQRA01000101">
    <property type="protein sequence ID" value="KZE72483.1"/>
    <property type="molecule type" value="Genomic_DNA"/>
</dbReference>
<accession>A0A163TWR3</accession>
<dbReference type="AlphaFoldDB" id="A0A163TWR3"/>
<dbReference type="NCBIfam" id="NF033788">
    <property type="entry name" value="HTH_metalloreg"/>
    <property type="match status" value="1"/>
</dbReference>
<sequence length="100" mass="11444">MNSTFRTLAEPNRLRVVELLREGPLTVGEIANRLGLSQPQASKHLRALSAAGLVEVQAIANRRICKLRPLPLLELEVWLESFRHSWDEKLDRLGNYMQEL</sequence>
<proteinExistence type="predicted"/>
<dbReference type="SUPFAM" id="SSF46785">
    <property type="entry name" value="Winged helix' DNA-binding domain"/>
    <property type="match status" value="1"/>
</dbReference>
<dbReference type="Pfam" id="PF12840">
    <property type="entry name" value="HTH_20"/>
    <property type="match status" value="1"/>
</dbReference>
<dbReference type="PANTHER" id="PTHR33154">
    <property type="entry name" value="TRANSCRIPTIONAL REGULATOR, ARSR FAMILY"/>
    <property type="match status" value="1"/>
</dbReference>
<name>A0A163TWR3_9BACL</name>
<dbReference type="eggNOG" id="COG0640">
    <property type="taxonomic scope" value="Bacteria"/>
</dbReference>
<dbReference type="GO" id="GO:0003700">
    <property type="term" value="F:DNA-binding transcription factor activity"/>
    <property type="evidence" value="ECO:0007669"/>
    <property type="project" value="InterPro"/>
</dbReference>
<evidence type="ECO:0000313" key="6">
    <source>
        <dbReference type="Proteomes" id="UP000076563"/>
    </source>
</evidence>
<dbReference type="InterPro" id="IPR036388">
    <property type="entry name" value="WH-like_DNA-bd_sf"/>
</dbReference>
<evidence type="ECO:0000259" key="4">
    <source>
        <dbReference type="PROSITE" id="PS50987"/>
    </source>
</evidence>
<dbReference type="STRING" id="1007103.GCA_000213315_07179"/>
<dbReference type="Proteomes" id="UP000076563">
    <property type="component" value="Unassembled WGS sequence"/>
</dbReference>
<dbReference type="InterPro" id="IPR011991">
    <property type="entry name" value="ArsR-like_HTH"/>
</dbReference>
<dbReference type="InterPro" id="IPR051081">
    <property type="entry name" value="HTH_MetalResp_TranReg"/>
</dbReference>
<dbReference type="OrthoDB" id="9799175at2"/>